<evidence type="ECO:0000259" key="1">
    <source>
        <dbReference type="Pfam" id="PF13472"/>
    </source>
</evidence>
<dbReference type="GO" id="GO:0016788">
    <property type="term" value="F:hydrolase activity, acting on ester bonds"/>
    <property type="evidence" value="ECO:0007669"/>
    <property type="project" value="UniProtKB-ARBA"/>
</dbReference>
<organism evidence="2 3">
    <name type="scientific">Methylobacterium gregans</name>
    <dbReference type="NCBI Taxonomy" id="374424"/>
    <lineage>
        <taxon>Bacteria</taxon>
        <taxon>Pseudomonadati</taxon>
        <taxon>Pseudomonadota</taxon>
        <taxon>Alphaproteobacteria</taxon>
        <taxon>Hyphomicrobiales</taxon>
        <taxon>Methylobacteriaceae</taxon>
        <taxon>Methylobacterium</taxon>
    </lineage>
</organism>
<dbReference type="SUPFAM" id="SSF52266">
    <property type="entry name" value="SGNH hydrolase"/>
    <property type="match status" value="1"/>
</dbReference>
<dbReference type="Gene3D" id="3.40.50.1110">
    <property type="entry name" value="SGNH hydrolase"/>
    <property type="match status" value="1"/>
</dbReference>
<evidence type="ECO:0000313" key="2">
    <source>
        <dbReference type="EMBL" id="GJD78765.1"/>
    </source>
</evidence>
<reference evidence="2" key="2">
    <citation type="submission" date="2021-08" db="EMBL/GenBank/DDBJ databases">
        <authorList>
            <person name="Tani A."/>
            <person name="Ola A."/>
            <person name="Ogura Y."/>
            <person name="Katsura K."/>
            <person name="Hayashi T."/>
        </authorList>
    </citation>
    <scope>NUCLEOTIDE SEQUENCE</scope>
    <source>
        <strain evidence="2">NBRC 103626</strain>
    </source>
</reference>
<reference evidence="2" key="1">
    <citation type="journal article" date="2016" name="Front. Microbiol.">
        <title>Genome Sequence of the Piezophilic, Mesophilic Sulfate-Reducing Bacterium Desulfovibrio indicus J2T.</title>
        <authorList>
            <person name="Cao J."/>
            <person name="Maignien L."/>
            <person name="Shao Z."/>
            <person name="Alain K."/>
            <person name="Jebbar M."/>
        </authorList>
    </citation>
    <scope>NUCLEOTIDE SEQUENCE</scope>
    <source>
        <strain evidence="2">NBRC 103626</strain>
    </source>
</reference>
<accession>A0AA37MAE5</accession>
<dbReference type="Pfam" id="PF13472">
    <property type="entry name" value="Lipase_GDSL_2"/>
    <property type="match status" value="1"/>
</dbReference>
<evidence type="ECO:0000313" key="3">
    <source>
        <dbReference type="Proteomes" id="UP001055108"/>
    </source>
</evidence>
<name>A0AA37MAE5_9HYPH</name>
<protein>
    <recommendedName>
        <fullName evidence="1">SGNH hydrolase-type esterase domain-containing protein</fullName>
    </recommendedName>
</protein>
<feature type="domain" description="SGNH hydrolase-type esterase" evidence="1">
    <location>
        <begin position="64"/>
        <end position="198"/>
    </location>
</feature>
<dbReference type="EMBL" id="BPQM01000041">
    <property type="protein sequence ID" value="GJD78765.1"/>
    <property type="molecule type" value="Genomic_DNA"/>
</dbReference>
<comment type="caution">
    <text evidence="2">The sequence shown here is derived from an EMBL/GenBank/DDBJ whole genome shotgun (WGS) entry which is preliminary data.</text>
</comment>
<gene>
    <name evidence="2" type="ORF">NBEOAGPD_1984</name>
</gene>
<dbReference type="InterPro" id="IPR013830">
    <property type="entry name" value="SGNH_hydro"/>
</dbReference>
<proteinExistence type="predicted"/>
<dbReference type="AlphaFoldDB" id="A0AA37MAE5"/>
<dbReference type="InterPro" id="IPR036514">
    <property type="entry name" value="SGNH_hydro_sf"/>
</dbReference>
<keyword evidence="3" id="KW-1185">Reference proteome</keyword>
<sequence>MAVVAASLLVGLGWILGGGLHGPVMDARLYGQGRRVAVQQHLDEAPAGFVFLAGDSQAELQSPAQRPCGLELVNGGVSGANAAAYAEFLESLRFPHRARAAVLAIGTNDVIAKNHPSSAAQGAQFEAAGERILTVLMRHADSVVVAALPPIGRELGGRLDAGSVAPYTALLRAVCSRLGCRVTDPYATLRDGETGFAKPGSMGNGLHIAAYRPAMRTLEAEICGPVGQ</sequence>
<dbReference type="Proteomes" id="UP001055108">
    <property type="component" value="Unassembled WGS sequence"/>
</dbReference>